<dbReference type="Gene3D" id="2.10.110.10">
    <property type="entry name" value="Cysteine Rich Protein"/>
    <property type="match status" value="1"/>
</dbReference>
<dbReference type="GO" id="GO:0080090">
    <property type="term" value="P:regulation of primary metabolic process"/>
    <property type="evidence" value="ECO:0007669"/>
    <property type="project" value="UniProtKB-ARBA"/>
</dbReference>
<feature type="compositionally biased region" description="Basic and acidic residues" evidence="5">
    <location>
        <begin position="428"/>
        <end position="437"/>
    </location>
</feature>
<dbReference type="InterPro" id="IPR041489">
    <property type="entry name" value="PDZ_6"/>
</dbReference>
<dbReference type="SUPFAM" id="SSF47576">
    <property type="entry name" value="Calponin-homology domain, CH-domain"/>
    <property type="match status" value="1"/>
</dbReference>
<dbReference type="InterPro" id="IPR001781">
    <property type="entry name" value="Znf_LIM"/>
</dbReference>
<dbReference type="SUPFAM" id="SSF50156">
    <property type="entry name" value="PDZ domain-like"/>
    <property type="match status" value="1"/>
</dbReference>
<feature type="region of interest" description="Disordered" evidence="5">
    <location>
        <begin position="884"/>
        <end position="1100"/>
    </location>
</feature>
<name>A0A6P8UD58_GYMAC</name>
<gene>
    <name evidence="10" type="primary">lmo7a</name>
</gene>
<dbReference type="PROSITE" id="PS00478">
    <property type="entry name" value="LIM_DOMAIN_1"/>
    <property type="match status" value="1"/>
</dbReference>
<evidence type="ECO:0000256" key="1">
    <source>
        <dbReference type="ARBA" id="ARBA00022723"/>
    </source>
</evidence>
<evidence type="ECO:0000256" key="5">
    <source>
        <dbReference type="SAM" id="MobiDB-lite"/>
    </source>
</evidence>
<keyword evidence="2 4" id="KW-0862">Zinc</keyword>
<feature type="region of interest" description="Disordered" evidence="5">
    <location>
        <begin position="518"/>
        <end position="559"/>
    </location>
</feature>
<dbReference type="FunFam" id="1.10.418.10:FF:000038">
    <property type="entry name" value="LIM and calponin homology domains-containing protein 1"/>
    <property type="match status" value="1"/>
</dbReference>
<dbReference type="Gene3D" id="1.10.418.10">
    <property type="entry name" value="Calponin-like domain"/>
    <property type="match status" value="1"/>
</dbReference>
<dbReference type="Pfam" id="PF00307">
    <property type="entry name" value="CH"/>
    <property type="match status" value="1"/>
</dbReference>
<feature type="compositionally biased region" description="Low complexity" evidence="5">
    <location>
        <begin position="1081"/>
        <end position="1097"/>
    </location>
</feature>
<evidence type="ECO:0000259" key="7">
    <source>
        <dbReference type="PROSITE" id="PS50023"/>
    </source>
</evidence>
<feature type="compositionally biased region" description="Polar residues" evidence="5">
    <location>
        <begin position="1737"/>
        <end position="1754"/>
    </location>
</feature>
<feature type="compositionally biased region" description="Low complexity" evidence="5">
    <location>
        <begin position="975"/>
        <end position="989"/>
    </location>
</feature>
<dbReference type="OrthoDB" id="15627at2759"/>
<feature type="compositionally biased region" description="Polar residues" evidence="5">
    <location>
        <begin position="1927"/>
        <end position="1938"/>
    </location>
</feature>
<evidence type="ECO:0000313" key="9">
    <source>
        <dbReference type="Proteomes" id="UP000515161"/>
    </source>
</evidence>
<dbReference type="Pfam" id="PF15949">
    <property type="entry name" value="DUF4757"/>
    <property type="match status" value="2"/>
</dbReference>
<evidence type="ECO:0000256" key="4">
    <source>
        <dbReference type="PROSITE-ProRule" id="PRU00125"/>
    </source>
</evidence>
<feature type="compositionally biased region" description="Polar residues" evidence="5">
    <location>
        <begin position="1605"/>
        <end position="1614"/>
    </location>
</feature>
<feature type="region of interest" description="Disordered" evidence="5">
    <location>
        <begin position="361"/>
        <end position="437"/>
    </location>
</feature>
<dbReference type="CDD" id="cd08368">
    <property type="entry name" value="LIM"/>
    <property type="match status" value="1"/>
</dbReference>
<dbReference type="InParanoid" id="A0A6P8UD58"/>
<dbReference type="FunFam" id="2.10.110.10:FF:000041">
    <property type="entry name" value="LIM and calponin homology domains 1"/>
    <property type="match status" value="1"/>
</dbReference>
<feature type="region of interest" description="Disordered" evidence="5">
    <location>
        <begin position="1918"/>
        <end position="1984"/>
    </location>
</feature>
<feature type="compositionally biased region" description="Acidic residues" evidence="5">
    <location>
        <begin position="1269"/>
        <end position="1278"/>
    </location>
</feature>
<evidence type="ECO:0000256" key="3">
    <source>
        <dbReference type="ARBA" id="ARBA00023038"/>
    </source>
</evidence>
<reference evidence="10" key="1">
    <citation type="submission" date="2025-08" db="UniProtKB">
        <authorList>
            <consortium name="RefSeq"/>
        </authorList>
    </citation>
    <scope>IDENTIFICATION</scope>
</reference>
<evidence type="ECO:0000256" key="2">
    <source>
        <dbReference type="ARBA" id="ARBA00022833"/>
    </source>
</evidence>
<feature type="region of interest" description="Disordered" evidence="5">
    <location>
        <begin position="1117"/>
        <end position="1197"/>
    </location>
</feature>
<dbReference type="PROSITE" id="PS50021">
    <property type="entry name" value="CH"/>
    <property type="match status" value="1"/>
</dbReference>
<dbReference type="Pfam" id="PF17820">
    <property type="entry name" value="PDZ_6"/>
    <property type="match status" value="1"/>
</dbReference>
<dbReference type="CDD" id="cd21277">
    <property type="entry name" value="CH_LMO7"/>
    <property type="match status" value="1"/>
</dbReference>
<feature type="compositionally biased region" description="Low complexity" evidence="5">
    <location>
        <begin position="1125"/>
        <end position="1136"/>
    </location>
</feature>
<feature type="domain" description="Calponin-homology (CH)" evidence="6">
    <location>
        <begin position="12"/>
        <end position="129"/>
    </location>
</feature>
<feature type="region of interest" description="Disordered" evidence="5">
    <location>
        <begin position="187"/>
        <end position="221"/>
    </location>
</feature>
<feature type="compositionally biased region" description="Basic and acidic residues" evidence="5">
    <location>
        <begin position="1624"/>
        <end position="1719"/>
    </location>
</feature>
<dbReference type="InterPro" id="IPR036872">
    <property type="entry name" value="CH_dom_sf"/>
</dbReference>
<evidence type="ECO:0000259" key="8">
    <source>
        <dbReference type="PROSITE" id="PS50106"/>
    </source>
</evidence>
<dbReference type="GO" id="GO:0010604">
    <property type="term" value="P:positive regulation of macromolecule metabolic process"/>
    <property type="evidence" value="ECO:0007669"/>
    <property type="project" value="UniProtKB-ARBA"/>
</dbReference>
<feature type="compositionally biased region" description="Polar residues" evidence="5">
    <location>
        <begin position="1181"/>
        <end position="1197"/>
    </location>
</feature>
<evidence type="ECO:0000259" key="6">
    <source>
        <dbReference type="PROSITE" id="PS50021"/>
    </source>
</evidence>
<keyword evidence="9" id="KW-1185">Reference proteome</keyword>
<dbReference type="Pfam" id="PF00412">
    <property type="entry name" value="LIM"/>
    <property type="match status" value="1"/>
</dbReference>
<dbReference type="InterPro" id="IPR029978">
    <property type="entry name" value="LMO-7"/>
</dbReference>
<feature type="compositionally biased region" description="Low complexity" evidence="5">
    <location>
        <begin position="534"/>
        <end position="552"/>
    </location>
</feature>
<protein>
    <submittedName>
        <fullName evidence="10">LIM domain only protein 7 isoform X11</fullName>
    </submittedName>
</protein>
<dbReference type="Proteomes" id="UP000515161">
    <property type="component" value="Unplaced"/>
</dbReference>
<dbReference type="InterPro" id="IPR001715">
    <property type="entry name" value="CH_dom"/>
</dbReference>
<organism evidence="9 10">
    <name type="scientific">Gymnodraco acuticeps</name>
    <name type="common">Antarctic dragonfish</name>
    <dbReference type="NCBI Taxonomy" id="8218"/>
    <lineage>
        <taxon>Eukaryota</taxon>
        <taxon>Metazoa</taxon>
        <taxon>Chordata</taxon>
        <taxon>Craniata</taxon>
        <taxon>Vertebrata</taxon>
        <taxon>Euteleostomi</taxon>
        <taxon>Actinopterygii</taxon>
        <taxon>Neopterygii</taxon>
        <taxon>Teleostei</taxon>
        <taxon>Neoteleostei</taxon>
        <taxon>Acanthomorphata</taxon>
        <taxon>Eupercaria</taxon>
        <taxon>Perciformes</taxon>
        <taxon>Notothenioidei</taxon>
        <taxon>Bathydraconidae</taxon>
        <taxon>Gymnodraco</taxon>
    </lineage>
</organism>
<dbReference type="CTD" id="553341"/>
<evidence type="ECO:0000313" key="10">
    <source>
        <dbReference type="RefSeq" id="XP_034069440.1"/>
    </source>
</evidence>
<dbReference type="PROSITE" id="PS50023">
    <property type="entry name" value="LIM_DOMAIN_2"/>
    <property type="match status" value="1"/>
</dbReference>
<feature type="region of interest" description="Disordered" evidence="5">
    <location>
        <begin position="1226"/>
        <end position="1318"/>
    </location>
</feature>
<dbReference type="SMART" id="SM00132">
    <property type="entry name" value="LIM"/>
    <property type="match status" value="1"/>
</dbReference>
<keyword evidence="1 4" id="KW-0479">Metal-binding</keyword>
<feature type="compositionally biased region" description="Basic and acidic residues" evidence="5">
    <location>
        <begin position="1068"/>
        <end position="1080"/>
    </location>
</feature>
<feature type="compositionally biased region" description="Basic and acidic residues" evidence="5">
    <location>
        <begin position="886"/>
        <end position="918"/>
    </location>
</feature>
<dbReference type="GO" id="GO:0046872">
    <property type="term" value="F:metal ion binding"/>
    <property type="evidence" value="ECO:0007669"/>
    <property type="project" value="UniProtKB-KW"/>
</dbReference>
<feature type="region of interest" description="Disordered" evidence="5">
    <location>
        <begin position="1573"/>
        <end position="1765"/>
    </location>
</feature>
<dbReference type="GO" id="GO:0023051">
    <property type="term" value="P:regulation of signaling"/>
    <property type="evidence" value="ECO:0007669"/>
    <property type="project" value="InterPro"/>
</dbReference>
<feature type="domain" description="LIM zinc-binding" evidence="7">
    <location>
        <begin position="1990"/>
        <end position="2056"/>
    </location>
</feature>
<feature type="compositionally biased region" description="Acidic residues" evidence="5">
    <location>
        <begin position="1586"/>
        <end position="1595"/>
    </location>
</feature>
<dbReference type="InterPro" id="IPR001478">
    <property type="entry name" value="PDZ"/>
</dbReference>
<feature type="compositionally biased region" description="Polar residues" evidence="5">
    <location>
        <begin position="399"/>
        <end position="427"/>
    </location>
</feature>
<dbReference type="Gene3D" id="2.30.42.10">
    <property type="match status" value="1"/>
</dbReference>
<proteinExistence type="predicted"/>
<dbReference type="GeneID" id="117544486"/>
<feature type="domain" description="PDZ" evidence="8">
    <location>
        <begin position="1321"/>
        <end position="1399"/>
    </location>
</feature>
<dbReference type="InterPro" id="IPR031865">
    <property type="entry name" value="DUF4757"/>
</dbReference>
<dbReference type="SMART" id="SM00033">
    <property type="entry name" value="CH"/>
    <property type="match status" value="1"/>
</dbReference>
<dbReference type="PANTHER" id="PTHR46767:SF1">
    <property type="entry name" value="LIM DOMAIN ONLY PROTEIN 7"/>
    <property type="match status" value="1"/>
</dbReference>
<dbReference type="InterPro" id="IPR036034">
    <property type="entry name" value="PDZ_sf"/>
</dbReference>
<feature type="compositionally biased region" description="Low complexity" evidence="5">
    <location>
        <begin position="1035"/>
        <end position="1055"/>
    </location>
</feature>
<dbReference type="PROSITE" id="PS50106">
    <property type="entry name" value="PDZ"/>
    <property type="match status" value="1"/>
</dbReference>
<keyword evidence="3 4" id="KW-0440">LIM domain</keyword>
<dbReference type="CDD" id="cd00136">
    <property type="entry name" value="PDZ_canonical"/>
    <property type="match status" value="1"/>
</dbReference>
<feature type="compositionally biased region" description="Polar residues" evidence="5">
    <location>
        <begin position="920"/>
        <end position="932"/>
    </location>
</feature>
<sequence length="2061" mass="231327">MEWREQSEVSCDEAYLEAQRWIEAVTKKTLGSDDFRSALENGVLLCDLINNIKPGIIKRVNRLPTPIAGLDNLNVFLKACGKLGLKEAQLFHPGDLQDLSTRVTVKHQETNRRLKNVLITIYWLGRRAQCDRIYDGPYLNLKAFEGLLGTALYKALQESPSQKGSSVRDSGFGDSWYSEREELFQLREGGGGGGGDRHRRDDSLDSLDSLGSQPQSISSEITLKGSVEAPGFCSDTEVDSVFRMAENKDGLSYRRSVVITPKATAQFNQFLPSKDKASAYVPAPLRKKRAERNEDHRRSWANPIYTEDEGALTSDCYGQSQVSQSALPAAHVPLAYEYESGSDSDAERPDPDLVLDDLASRRFHSPSPAPPTNFALPATPLAAGRAPAGSGGPWPKVNMTPNVAPPQNVTCLSSGVNSGEMQPPQQGSEKEDHRRPVSTDSLFREMYGDSDDEDEEEGYADPVQDDLYSRKMGIKPQPVAKVSYDKFLPKFWSPEEEVHIQKIKMGSQRRPWYKKIQGFSHKKSGSSSDDSDCDTSPWLSSAPSHSGPSPSHSHTHEASAHTTLIVGKSPHIQAHTLPQLPKIQSPLLETPPLVFAPVDPASGPRLVKCERWPLLGRQDPREPPDIFDYESIIPDLENDDMFTRRTLTFQSNTDMALMKTQLSAHRRLYTSEPQLNIITQRHGITEESEFPDIEQDDVVYRKEKSQKEQRPLSGAPDNYAPMSIPEPWDLPPELKARLLCPPCPLIQEVAANKQNEDANEMRPKTDDMLVRKCGVCSDQSQSSLMTPSVPSFCSEGDLQKWKAIRVASQLRHRKRLMVERLAALSSDMKTSKSTSDIQVDPSVNRQVRYEELQQVREKTKESDDQWQDDLSKWKNRRRSVNSNIVKKKEEREKVEETTYSSDNRRSKTLKEMQEERGNKGRNSIGSRISSLSYPDDDEVFDKPVTSPRIRTLPARSYTIDTPYHSSEPSLKEVEPPAASPAASRAASPPTSREVDIVDRSAGSYATTTNTPTFTPRSCRSPSPAPIERSPVTERNSTIKTEETTTNFTPSFTPSSRRPPSPAPFERSPVTERKNTVKTEETTTTLIPSLIPSIPPSIRRSHSPTFAPLKWSPVTERKSRVKTEETTTTVISSSSSVQKVPEPRRPLSRIQTEVGAPSSGFLYKQQPQTSSMEPKPPGVSHVSASLPRSYQKSDSARITSVVTARPFGTQSSRLSSLPRPFIAGQTDTAQKRVNGSADVSKKPPVQSRYQQFMTSEDEAQSQSSSVHSSDDEEDEEEEEKTTVKGMTSTKSVSPVPPQFKSETPVSPAPAKETSQENYSEMRISLNQKPNSSKDFGFQAVWDSTGARVTTIQPGSPAEIQVGDKVLAVNGQQVAEMSYTEWKSCMEEALHEGSLVMDIRHHGKNNWDTDQPSLPYKSHKIINLTSMDHPTLLGSSDSNTVSSSLDFTSRTSMEKLATKEAPACPVIDVASNRVNGGFLEQPVTMRNKESEPISLKNLKRRSEFFEKGGSGSSVSALVYLCGGSESAMPDILVPPIIPSSRWSWDPEEERKRQEKWQKEQERLLQEKYKRDQEKMQEEWMKAQQDVADSVEEEEEPESLVVDRHSLSPHSPVSPFNQPAFPSWEEEERKRKAEQERQRLEEERERQRQAEEQERQRQAEERRKREEEERELLRLQEERKQKERQEEEERKMREEEELRWQKRREEERRQEVAEHQRREQERALQQQQQWAGDSHDFANVQPSLSFTDRTKSQSSPQLDEEEKPQRKGVYMQRGGMAHWLLEEQARNASQQAQSQRAASELEMERRNILNAMRYREPEKVTGGVVGDRMGKQSQSQAELERQQILNEMKKKTPMLRDKSWIRQNSAAIGTTQESHAPSMRRGESLDNLDTSYNSWRSSWTPRSTSHIPNYSAPYSGGPSLYGGGIGGQRPVSSTLPSSYSMGSLRGGAGPPSSPWSRQSSSPSPSSPSPATSPEPTSEAGAPQQRNRSVSGKKICTFCDTPLGKGAAMIIESLGLCYHLTCFKCIDCKSELGGSEAGAEVRIRNKQLHCNSCYIRYKVGQPTSM</sequence>
<dbReference type="GO" id="GO:0030155">
    <property type="term" value="P:regulation of cell adhesion"/>
    <property type="evidence" value="ECO:0007669"/>
    <property type="project" value="InterPro"/>
</dbReference>
<feature type="compositionally biased region" description="Low complexity" evidence="5">
    <location>
        <begin position="1006"/>
        <end position="1015"/>
    </location>
</feature>
<dbReference type="PANTHER" id="PTHR46767">
    <property type="entry name" value="LIM DOMAIN ONLY PROTEIN 7"/>
    <property type="match status" value="1"/>
</dbReference>
<feature type="compositionally biased region" description="Low complexity" evidence="5">
    <location>
        <begin position="1951"/>
        <end position="1960"/>
    </location>
</feature>
<accession>A0A6P8UD58</accession>
<dbReference type="RefSeq" id="XP_034069440.1">
    <property type="nucleotide sequence ID" value="XM_034213549.1"/>
</dbReference>